<name>A0A0N9I329_9PSEU</name>
<dbReference type="KEGG" id="kphy:AOZ06_28305"/>
<accession>A0A0N9I329</accession>
<dbReference type="Proteomes" id="UP000063699">
    <property type="component" value="Chromosome"/>
</dbReference>
<dbReference type="GO" id="GO:0006355">
    <property type="term" value="P:regulation of DNA-templated transcription"/>
    <property type="evidence" value="ECO:0007669"/>
    <property type="project" value="InterPro"/>
</dbReference>
<keyword evidence="2" id="KW-0238">DNA-binding</keyword>
<gene>
    <name evidence="5" type="ORF">AOZ06_28305</name>
</gene>
<evidence type="ECO:0000256" key="1">
    <source>
        <dbReference type="ARBA" id="ARBA00023015"/>
    </source>
</evidence>
<dbReference type="EMBL" id="CP012752">
    <property type="protein sequence ID" value="ALG10277.1"/>
    <property type="molecule type" value="Genomic_DNA"/>
</dbReference>
<dbReference type="OrthoDB" id="4811808at2"/>
<dbReference type="Pfam" id="PF00196">
    <property type="entry name" value="GerE"/>
    <property type="match status" value="1"/>
</dbReference>
<organism evidence="5 6">
    <name type="scientific">Kibdelosporangium phytohabitans</name>
    <dbReference type="NCBI Taxonomy" id="860235"/>
    <lineage>
        <taxon>Bacteria</taxon>
        <taxon>Bacillati</taxon>
        <taxon>Actinomycetota</taxon>
        <taxon>Actinomycetes</taxon>
        <taxon>Pseudonocardiales</taxon>
        <taxon>Pseudonocardiaceae</taxon>
        <taxon>Kibdelosporangium</taxon>
    </lineage>
</organism>
<dbReference type="InterPro" id="IPR000792">
    <property type="entry name" value="Tscrpt_reg_LuxR_C"/>
</dbReference>
<dbReference type="Gene3D" id="1.10.10.10">
    <property type="entry name" value="Winged helix-like DNA-binding domain superfamily/Winged helix DNA-binding domain"/>
    <property type="match status" value="1"/>
</dbReference>
<reference evidence="5 6" key="1">
    <citation type="submission" date="2015-07" db="EMBL/GenBank/DDBJ databases">
        <title>Genome sequencing of Kibdelosporangium phytohabitans.</title>
        <authorList>
            <person name="Qin S."/>
            <person name="Xing K."/>
        </authorList>
    </citation>
    <scope>NUCLEOTIDE SEQUENCE [LARGE SCALE GENOMIC DNA]</scope>
    <source>
        <strain evidence="5 6">KLBMP1111</strain>
    </source>
</reference>
<keyword evidence="6" id="KW-1185">Reference proteome</keyword>
<keyword evidence="3" id="KW-0804">Transcription</keyword>
<dbReference type="PROSITE" id="PS00622">
    <property type="entry name" value="HTH_LUXR_1"/>
    <property type="match status" value="1"/>
</dbReference>
<dbReference type="PRINTS" id="PR00038">
    <property type="entry name" value="HTHLUXR"/>
</dbReference>
<evidence type="ECO:0000313" key="5">
    <source>
        <dbReference type="EMBL" id="ALG10277.1"/>
    </source>
</evidence>
<dbReference type="STRING" id="860235.AOZ06_28305"/>
<evidence type="ECO:0000313" key="6">
    <source>
        <dbReference type="Proteomes" id="UP000063699"/>
    </source>
</evidence>
<dbReference type="PANTHER" id="PTHR44688">
    <property type="entry name" value="DNA-BINDING TRANSCRIPTIONAL ACTIVATOR DEVR_DOSR"/>
    <property type="match status" value="1"/>
</dbReference>
<dbReference type="PROSITE" id="PS50043">
    <property type="entry name" value="HTH_LUXR_2"/>
    <property type="match status" value="1"/>
</dbReference>
<dbReference type="AlphaFoldDB" id="A0A0N9I329"/>
<sequence>MHTLSGKVTSDPSAPLRLAVVAPGGYGKTRLLRELRQAYRDAGVPVVTDWPTTGADDWRRAVMLVDDAHLLPDTQLRMLREVPCPRMVIASRPWPRSPELAELMAPLDRAQLSTWELADVQRICPSAAATIHSLTGGVPRWTVRLAETGGQVTAAVSGAMRYELEVLDEDVVRYLIAARSGLGNRIDLLIALLGMPGTSVGDVMRAARATGLVNPDGTVIPLCGAALSTVVPAEMYLGVLQQLAELQLDRAEPVLPFARSLLGSGAIGSTVATVLATAAHEATVQDSALAAEMFGAAVSAGQPLADVVADWAHAAALSGDLGTALRLADQAILSQNRAGASISAAALAHRGQWARSAQLYTWAREPAFAQIASYAVGSFAAMPPTRRDRLPTALDGAAALMADGVRQSVSGDQAAALSLLVQAAALLEPAGLEALVPDTPAALAALVALHRGEIGIASSLLENAMTSRMGGDVMRVRHRLLLAWTRMARGQLGQATQLMDGLAVREPRDELFSVALAAGLARRAGDTVTLRRVWTQATACLLRHPVDLFTLLPVTELILASARLRDHGSPLLRDAFALLDKLGNPPLWAAPVHWAAVHAAILTDNPAAAEPHVSALELNPTPYGSALARAARCWTAVYAGQVEPAEVTVCARGLRDAGHWWESGRLASEAALRTGDRKAMVSLLDCARQLQVHEPAQPSDVASPLSDREQEVAELVVRGMTYKQIGDTLFISAKTVEHHMARIRQRLGATNRSELLAQLRTLAIGAPK</sequence>
<proteinExistence type="predicted"/>
<evidence type="ECO:0000256" key="2">
    <source>
        <dbReference type="ARBA" id="ARBA00023125"/>
    </source>
</evidence>
<dbReference type="InterPro" id="IPR016032">
    <property type="entry name" value="Sig_transdc_resp-reg_C-effctor"/>
</dbReference>
<dbReference type="SUPFAM" id="SSF46894">
    <property type="entry name" value="C-terminal effector domain of the bipartite response regulators"/>
    <property type="match status" value="1"/>
</dbReference>
<dbReference type="InterPro" id="IPR036388">
    <property type="entry name" value="WH-like_DNA-bd_sf"/>
</dbReference>
<keyword evidence="1" id="KW-0805">Transcription regulation</keyword>
<dbReference type="SMART" id="SM00421">
    <property type="entry name" value="HTH_LUXR"/>
    <property type="match status" value="1"/>
</dbReference>
<dbReference type="CDD" id="cd06170">
    <property type="entry name" value="LuxR_C_like"/>
    <property type="match status" value="1"/>
</dbReference>
<evidence type="ECO:0000259" key="4">
    <source>
        <dbReference type="PROSITE" id="PS50043"/>
    </source>
</evidence>
<dbReference type="PANTHER" id="PTHR44688:SF16">
    <property type="entry name" value="DNA-BINDING TRANSCRIPTIONAL ACTIVATOR DEVR_DOSR"/>
    <property type="match status" value="1"/>
</dbReference>
<evidence type="ECO:0000256" key="3">
    <source>
        <dbReference type="ARBA" id="ARBA00023163"/>
    </source>
</evidence>
<protein>
    <recommendedName>
        <fullName evidence="4">HTH luxR-type domain-containing protein</fullName>
    </recommendedName>
</protein>
<dbReference type="GO" id="GO:0003677">
    <property type="term" value="F:DNA binding"/>
    <property type="evidence" value="ECO:0007669"/>
    <property type="project" value="UniProtKB-KW"/>
</dbReference>
<feature type="domain" description="HTH luxR-type" evidence="4">
    <location>
        <begin position="698"/>
        <end position="763"/>
    </location>
</feature>